<protein>
    <submittedName>
        <fullName evidence="6">RTA1-domain-containing protein</fullName>
    </submittedName>
</protein>
<keyword evidence="3 5" id="KW-1133">Transmembrane helix</keyword>
<evidence type="ECO:0000313" key="7">
    <source>
        <dbReference type="Proteomes" id="UP000800200"/>
    </source>
</evidence>
<dbReference type="Pfam" id="PF04479">
    <property type="entry name" value="RTA1"/>
    <property type="match status" value="1"/>
</dbReference>
<keyword evidence="2 5" id="KW-0812">Transmembrane</keyword>
<keyword evidence="4 5" id="KW-0472">Membrane</keyword>
<dbReference type="EMBL" id="ML994624">
    <property type="protein sequence ID" value="KAF2188337.1"/>
    <property type="molecule type" value="Genomic_DNA"/>
</dbReference>
<evidence type="ECO:0000256" key="3">
    <source>
        <dbReference type="ARBA" id="ARBA00022989"/>
    </source>
</evidence>
<dbReference type="Proteomes" id="UP000800200">
    <property type="component" value="Unassembled WGS sequence"/>
</dbReference>
<evidence type="ECO:0000256" key="5">
    <source>
        <dbReference type="SAM" id="Phobius"/>
    </source>
</evidence>
<dbReference type="AlphaFoldDB" id="A0A6A6E8P0"/>
<dbReference type="PANTHER" id="PTHR31465">
    <property type="entry name" value="PROTEIN RTA1-RELATED"/>
    <property type="match status" value="1"/>
</dbReference>
<proteinExistence type="predicted"/>
<feature type="transmembrane region" description="Helical" evidence="5">
    <location>
        <begin position="85"/>
        <end position="104"/>
    </location>
</feature>
<name>A0A6A6E8P0_9PEZI</name>
<feature type="transmembrane region" description="Helical" evidence="5">
    <location>
        <begin position="225"/>
        <end position="243"/>
    </location>
</feature>
<dbReference type="InterPro" id="IPR007568">
    <property type="entry name" value="RTA1"/>
</dbReference>
<sequence>MHIHWRAVFIPHASSDTDPYHYEPNVPVAITAAVLFTLVSLILIYQYFRYRSWFFWTMIIGVLMEAVGYIARIPSAQNTHKDTPFLISFLLILLGPSFLAAACYTTFSRILWFSCPESSLNLRTLWIPPHFVTPIFVTLDLISFLIQTIGAGQISRSYDRNPDQGTINETEQRVVTGRIILVFGLILQASCFALFEIVAGRYFWMNRKWREEDLGDGKIWRRLNYAINGAGTLITLRAIYRVVEIPHDKNGGPVYLQRHEWCFWAFDALPIFATLILFALYHPGRYLPRTYTRLALNKATVIQQKAEITSPYTVPHYANQNRGADMPLRDLEPGMDGGGRELRPGSVHDRDEISRVEWLGNPKAANMRMA</sequence>
<evidence type="ECO:0000256" key="4">
    <source>
        <dbReference type="ARBA" id="ARBA00023136"/>
    </source>
</evidence>
<feature type="transmembrane region" description="Helical" evidence="5">
    <location>
        <begin position="125"/>
        <end position="146"/>
    </location>
</feature>
<gene>
    <name evidence="6" type="ORF">K469DRAFT_703847</name>
</gene>
<keyword evidence="7" id="KW-1185">Reference proteome</keyword>
<evidence type="ECO:0000313" key="6">
    <source>
        <dbReference type="EMBL" id="KAF2188337.1"/>
    </source>
</evidence>
<dbReference type="GO" id="GO:0016020">
    <property type="term" value="C:membrane"/>
    <property type="evidence" value="ECO:0007669"/>
    <property type="project" value="UniProtKB-SubCell"/>
</dbReference>
<feature type="transmembrane region" description="Helical" evidence="5">
    <location>
        <begin position="53"/>
        <end position="73"/>
    </location>
</feature>
<evidence type="ECO:0000256" key="1">
    <source>
        <dbReference type="ARBA" id="ARBA00004141"/>
    </source>
</evidence>
<dbReference type="OrthoDB" id="3358017at2759"/>
<accession>A0A6A6E8P0</accession>
<feature type="transmembrane region" description="Helical" evidence="5">
    <location>
        <begin position="179"/>
        <end position="204"/>
    </location>
</feature>
<feature type="transmembrane region" description="Helical" evidence="5">
    <location>
        <begin position="26"/>
        <end position="46"/>
    </location>
</feature>
<organism evidence="6 7">
    <name type="scientific">Zopfia rhizophila CBS 207.26</name>
    <dbReference type="NCBI Taxonomy" id="1314779"/>
    <lineage>
        <taxon>Eukaryota</taxon>
        <taxon>Fungi</taxon>
        <taxon>Dikarya</taxon>
        <taxon>Ascomycota</taxon>
        <taxon>Pezizomycotina</taxon>
        <taxon>Dothideomycetes</taxon>
        <taxon>Dothideomycetes incertae sedis</taxon>
        <taxon>Zopfiaceae</taxon>
        <taxon>Zopfia</taxon>
    </lineage>
</organism>
<feature type="transmembrane region" description="Helical" evidence="5">
    <location>
        <begin position="263"/>
        <end position="281"/>
    </location>
</feature>
<evidence type="ECO:0000256" key="2">
    <source>
        <dbReference type="ARBA" id="ARBA00022692"/>
    </source>
</evidence>
<comment type="subcellular location">
    <subcellularLocation>
        <location evidence="1">Membrane</location>
        <topology evidence="1">Multi-pass membrane protein</topology>
    </subcellularLocation>
</comment>
<dbReference type="PANTHER" id="PTHR31465:SF28">
    <property type="entry name" value="DOMAIN PROTEIN, PUTATIVE-RELATED"/>
    <property type="match status" value="1"/>
</dbReference>
<reference evidence="6" key="1">
    <citation type="journal article" date="2020" name="Stud. Mycol.">
        <title>101 Dothideomycetes genomes: a test case for predicting lifestyles and emergence of pathogens.</title>
        <authorList>
            <person name="Haridas S."/>
            <person name="Albert R."/>
            <person name="Binder M."/>
            <person name="Bloem J."/>
            <person name="Labutti K."/>
            <person name="Salamov A."/>
            <person name="Andreopoulos B."/>
            <person name="Baker S."/>
            <person name="Barry K."/>
            <person name="Bills G."/>
            <person name="Bluhm B."/>
            <person name="Cannon C."/>
            <person name="Castanera R."/>
            <person name="Culley D."/>
            <person name="Daum C."/>
            <person name="Ezra D."/>
            <person name="Gonzalez J."/>
            <person name="Henrissat B."/>
            <person name="Kuo A."/>
            <person name="Liang C."/>
            <person name="Lipzen A."/>
            <person name="Lutzoni F."/>
            <person name="Magnuson J."/>
            <person name="Mondo S."/>
            <person name="Nolan M."/>
            <person name="Ohm R."/>
            <person name="Pangilinan J."/>
            <person name="Park H.-J."/>
            <person name="Ramirez L."/>
            <person name="Alfaro M."/>
            <person name="Sun H."/>
            <person name="Tritt A."/>
            <person name="Yoshinaga Y."/>
            <person name="Zwiers L.-H."/>
            <person name="Turgeon B."/>
            <person name="Goodwin S."/>
            <person name="Spatafora J."/>
            <person name="Crous P."/>
            <person name="Grigoriev I."/>
        </authorList>
    </citation>
    <scope>NUCLEOTIDE SEQUENCE</scope>
    <source>
        <strain evidence="6">CBS 207.26</strain>
    </source>
</reference>